<dbReference type="InterPro" id="IPR006600">
    <property type="entry name" value="HTH_CenpB_DNA-bd_dom"/>
</dbReference>
<dbReference type="PANTHER" id="PTHR19303:SF73">
    <property type="entry name" value="PROTEIN PDC2"/>
    <property type="match status" value="1"/>
</dbReference>
<dbReference type="HOGENOM" id="CLU_018294_0_3_1"/>
<dbReference type="EMBL" id="KK088450">
    <property type="protein sequence ID" value="EYE91013.1"/>
    <property type="molecule type" value="Genomic_DNA"/>
</dbReference>
<feature type="domain" description="HTH CENPB-type" evidence="2">
    <location>
        <begin position="1"/>
        <end position="58"/>
    </location>
</feature>
<keyword evidence="1" id="KW-0238">DNA-binding</keyword>
<dbReference type="PANTHER" id="PTHR19303">
    <property type="entry name" value="TRANSPOSON"/>
    <property type="match status" value="1"/>
</dbReference>
<dbReference type="PROSITE" id="PS51253">
    <property type="entry name" value="HTH_CENPB"/>
    <property type="match status" value="1"/>
</dbReference>
<dbReference type="SUPFAM" id="SSF46689">
    <property type="entry name" value="Homeodomain-like"/>
    <property type="match status" value="1"/>
</dbReference>
<dbReference type="GeneID" id="63700176"/>
<name>A0A017S1U0_ASPRC</name>
<accession>A0A017S1U0</accession>
<protein>
    <submittedName>
        <fullName evidence="3">DDE-domain-containing protein</fullName>
    </submittedName>
</protein>
<dbReference type="RefSeq" id="XP_040634703.1">
    <property type="nucleotide sequence ID" value="XM_040785052.1"/>
</dbReference>
<dbReference type="InterPro" id="IPR050863">
    <property type="entry name" value="CenT-Element_Derived"/>
</dbReference>
<dbReference type="OrthoDB" id="4479198at2759"/>
<evidence type="ECO:0000256" key="1">
    <source>
        <dbReference type="ARBA" id="ARBA00023125"/>
    </source>
</evidence>
<dbReference type="AlphaFoldDB" id="A0A017S1U0"/>
<feature type="non-terminal residue" evidence="3">
    <location>
        <position position="1"/>
    </location>
</feature>
<keyword evidence="4" id="KW-1185">Reference proteome</keyword>
<dbReference type="Pfam" id="PF03184">
    <property type="entry name" value="DDE_1"/>
    <property type="match status" value="1"/>
</dbReference>
<dbReference type="InterPro" id="IPR004875">
    <property type="entry name" value="DDE_SF_endonuclease_dom"/>
</dbReference>
<proteinExistence type="predicted"/>
<dbReference type="Gene3D" id="1.10.10.60">
    <property type="entry name" value="Homeodomain-like"/>
    <property type="match status" value="1"/>
</dbReference>
<organism evidence="3 4">
    <name type="scientific">Aspergillus ruber (strain CBS 135680)</name>
    <dbReference type="NCBI Taxonomy" id="1388766"/>
    <lineage>
        <taxon>Eukaryota</taxon>
        <taxon>Fungi</taxon>
        <taxon>Dikarya</taxon>
        <taxon>Ascomycota</taxon>
        <taxon>Pezizomycotina</taxon>
        <taxon>Eurotiomycetes</taxon>
        <taxon>Eurotiomycetidae</taxon>
        <taxon>Eurotiales</taxon>
        <taxon>Aspergillaceae</taxon>
        <taxon>Aspergillus</taxon>
        <taxon>Aspergillus subgen. Aspergillus</taxon>
    </lineage>
</organism>
<reference evidence="4" key="1">
    <citation type="journal article" date="2014" name="Nat. Commun.">
        <title>Genomic adaptations of the halophilic Dead Sea filamentous fungus Eurotium rubrum.</title>
        <authorList>
            <person name="Kis-Papo T."/>
            <person name="Weig A.R."/>
            <person name="Riley R."/>
            <person name="Persoh D."/>
            <person name="Salamov A."/>
            <person name="Sun H."/>
            <person name="Lipzen A."/>
            <person name="Wasser S.P."/>
            <person name="Rambold G."/>
            <person name="Grigoriev I.V."/>
            <person name="Nevo E."/>
        </authorList>
    </citation>
    <scope>NUCLEOTIDE SEQUENCE [LARGE SCALE GENOMIC DNA]</scope>
    <source>
        <strain evidence="4">CBS 135680</strain>
    </source>
</reference>
<evidence type="ECO:0000313" key="3">
    <source>
        <dbReference type="EMBL" id="EYE91013.1"/>
    </source>
</evidence>
<sequence length="439" mass="50439">DWERSISQQGGFLNSQILVEKARQIWPQIPQYRHLPTPEFSVGWLANFKKRHHIQKRAHHGEASSTPLSAAEEMKNIRTLCGEYNEEDVYNMDETGLFWRRAPSTGLSSNSLPGIKKDKTRITLVACVNCTGADRLPLWIIGNSKVPRSLRGLNIQALGGIWTSNKKSWMTSLIMKDWLLAFYAHIGRQRSVLLIMDNFPAHIGGVELAPPPTNIRVQWLPSNSTSIYQPLDQGILQNMKVYYKRRWLHYMIEQYEMQLDPLSTITLNDAVHWILSAWKHEVTNTTIYNCFRKSTVIQPQLPNLPSDPIPDLSTLYCEVQRTGHIHEAISLENFLDPVEENIVDMGEPVDLDSIIALHTQDTTNFPVEEDQGDEEDSIIIQPPPTAFQALQAIRTVLRFQEYAPSSQHEDINVLQRLERQLQQQELDSRTQRTLDSWLM</sequence>
<dbReference type="SMART" id="SM00674">
    <property type="entry name" value="CENPB"/>
    <property type="match status" value="1"/>
</dbReference>
<dbReference type="GO" id="GO:0003677">
    <property type="term" value="F:DNA binding"/>
    <property type="evidence" value="ECO:0007669"/>
    <property type="project" value="UniProtKB-KW"/>
</dbReference>
<dbReference type="GO" id="GO:0005634">
    <property type="term" value="C:nucleus"/>
    <property type="evidence" value="ECO:0007669"/>
    <property type="project" value="TreeGrafter"/>
</dbReference>
<gene>
    <name evidence="3" type="ORF">EURHEDRAFT_465940</name>
</gene>
<dbReference type="Proteomes" id="UP000019804">
    <property type="component" value="Unassembled WGS sequence"/>
</dbReference>
<evidence type="ECO:0000259" key="2">
    <source>
        <dbReference type="PROSITE" id="PS51253"/>
    </source>
</evidence>
<evidence type="ECO:0000313" key="4">
    <source>
        <dbReference type="Proteomes" id="UP000019804"/>
    </source>
</evidence>
<dbReference type="Pfam" id="PF03221">
    <property type="entry name" value="HTH_Tnp_Tc5"/>
    <property type="match status" value="1"/>
</dbReference>
<dbReference type="InterPro" id="IPR009057">
    <property type="entry name" value="Homeodomain-like_sf"/>
</dbReference>